<dbReference type="InterPro" id="IPR025049">
    <property type="entry name" value="Mfa-like_1"/>
</dbReference>
<comment type="caution">
    <text evidence="1">The sequence shown here is derived from an EMBL/GenBank/DDBJ whole genome shotgun (WGS) entry which is preliminary data.</text>
</comment>
<dbReference type="InterPro" id="IPR042278">
    <property type="entry name" value="Mfa-like_1_N"/>
</dbReference>
<dbReference type="AlphaFoldDB" id="A0A5J4RRL9"/>
<accession>A0A5J4RRL9</accession>
<proteinExistence type="predicted"/>
<gene>
    <name evidence="1" type="ORF">EZS27_016068</name>
</gene>
<sequence length="321" mass="34975">MKRTRFFVGAALTVAFATTALFFSCSSNDELLVDDTSDRVAVKFAATEVSAQETRMENATWGVGDAIGIYMIENDESTDNVVLEGAKNIKYTADNESGDLSVASSAKTIYYPVATPPVKVDFIAYYPYKSSLADWTEYPVDLTKQKPQSNIDLLWAKADNKGAGYDKSSKKVTLQFAHKLVKLHLKVQGSTDVTLPNNLGVSINDVYTTANFDITTGELTPSNVSNITLLKTGGDADAGYDYEAILLPTDDTNEVTITFTVKSDIYTWQISTSSTATKITKLEEGKKYDYIVTLAKHAIVASGSITNWKSNKPNPVAITVD</sequence>
<evidence type="ECO:0000313" key="1">
    <source>
        <dbReference type="EMBL" id="KAA6335720.1"/>
    </source>
</evidence>
<organism evidence="1">
    <name type="scientific">termite gut metagenome</name>
    <dbReference type="NCBI Taxonomy" id="433724"/>
    <lineage>
        <taxon>unclassified sequences</taxon>
        <taxon>metagenomes</taxon>
        <taxon>organismal metagenomes</taxon>
    </lineage>
</organism>
<name>A0A5J4RRL9_9ZZZZ</name>
<dbReference type="Pfam" id="PF13149">
    <property type="entry name" value="Mfa_like_1"/>
    <property type="match status" value="1"/>
</dbReference>
<dbReference type="Gene3D" id="2.60.40.2630">
    <property type="match status" value="1"/>
</dbReference>
<dbReference type="CDD" id="cd13120">
    <property type="entry name" value="BF2867_like_N"/>
    <property type="match status" value="1"/>
</dbReference>
<reference evidence="1" key="1">
    <citation type="submission" date="2019-03" db="EMBL/GenBank/DDBJ databases">
        <title>Single cell metagenomics reveals metabolic interactions within the superorganism composed of flagellate Streblomastix strix and complex community of Bacteroidetes bacteria on its surface.</title>
        <authorList>
            <person name="Treitli S.C."/>
            <person name="Kolisko M."/>
            <person name="Husnik F."/>
            <person name="Keeling P."/>
            <person name="Hampl V."/>
        </authorList>
    </citation>
    <scope>NUCLEOTIDE SEQUENCE</scope>
    <source>
        <strain evidence="1">STM</strain>
    </source>
</reference>
<dbReference type="EMBL" id="SNRY01000865">
    <property type="protein sequence ID" value="KAA6335720.1"/>
    <property type="molecule type" value="Genomic_DNA"/>
</dbReference>
<dbReference type="PROSITE" id="PS51257">
    <property type="entry name" value="PROKAR_LIPOPROTEIN"/>
    <property type="match status" value="1"/>
</dbReference>
<dbReference type="CDD" id="cd13121">
    <property type="entry name" value="BF2867_like_C"/>
    <property type="match status" value="1"/>
</dbReference>
<evidence type="ECO:0008006" key="2">
    <source>
        <dbReference type="Google" id="ProtNLM"/>
    </source>
</evidence>
<protein>
    <recommendedName>
        <fullName evidence="2">Fimbrillin family protein</fullName>
    </recommendedName>
</protein>
<dbReference type="Gene3D" id="2.60.40.2620">
    <property type="entry name" value="Fimbrillin-like"/>
    <property type="match status" value="1"/>
</dbReference>